<organism evidence="1 2">
    <name type="scientific">Sphaerodactylus townsendi</name>
    <dbReference type="NCBI Taxonomy" id="933632"/>
    <lineage>
        <taxon>Eukaryota</taxon>
        <taxon>Metazoa</taxon>
        <taxon>Chordata</taxon>
        <taxon>Craniata</taxon>
        <taxon>Vertebrata</taxon>
        <taxon>Euteleostomi</taxon>
        <taxon>Lepidosauria</taxon>
        <taxon>Squamata</taxon>
        <taxon>Bifurcata</taxon>
        <taxon>Gekkota</taxon>
        <taxon>Sphaerodactylidae</taxon>
        <taxon>Sphaerodactylus</taxon>
    </lineage>
</organism>
<gene>
    <name evidence="1" type="ORF">K3G42_026529</name>
</gene>
<name>A0ACB8FRC3_9SAUR</name>
<evidence type="ECO:0000313" key="1">
    <source>
        <dbReference type="EMBL" id="KAH8007914.1"/>
    </source>
</evidence>
<protein>
    <submittedName>
        <fullName evidence="1">Uncharacterized protein</fullName>
    </submittedName>
</protein>
<dbReference type="Proteomes" id="UP000827872">
    <property type="component" value="Linkage Group LG06"/>
</dbReference>
<sequence length="112" mass="12539">MGRWDILHGPGATVVPDLLMVAAILFLGSPLFLKQGEFLLFHQVLKACLLPNSLRGIFVSAENIDSLHYRRVLSSELPKMFWFSKSFVASFSNIRHGSYCYAIALPSISPNR</sequence>
<keyword evidence="2" id="KW-1185">Reference proteome</keyword>
<accession>A0ACB8FRC3</accession>
<evidence type="ECO:0000313" key="2">
    <source>
        <dbReference type="Proteomes" id="UP000827872"/>
    </source>
</evidence>
<comment type="caution">
    <text evidence="1">The sequence shown here is derived from an EMBL/GenBank/DDBJ whole genome shotgun (WGS) entry which is preliminary data.</text>
</comment>
<dbReference type="EMBL" id="CM037619">
    <property type="protein sequence ID" value="KAH8007914.1"/>
    <property type="molecule type" value="Genomic_DNA"/>
</dbReference>
<proteinExistence type="predicted"/>
<reference evidence="1" key="1">
    <citation type="submission" date="2021-08" db="EMBL/GenBank/DDBJ databases">
        <title>The first chromosome-level gecko genome reveals the dynamic sex chromosomes of Neotropical dwarf geckos (Sphaerodactylidae: Sphaerodactylus).</title>
        <authorList>
            <person name="Pinto B.J."/>
            <person name="Keating S.E."/>
            <person name="Gamble T."/>
        </authorList>
    </citation>
    <scope>NUCLEOTIDE SEQUENCE</scope>
    <source>
        <strain evidence="1">TG3544</strain>
    </source>
</reference>